<feature type="chain" id="PRO_5032430261" description="Tetratricopeptide repeat protein" evidence="1">
    <location>
        <begin position="25"/>
        <end position="258"/>
    </location>
</feature>
<reference evidence="2 3" key="1">
    <citation type="submission" date="2020-10" db="EMBL/GenBank/DDBJ databases">
        <title>Complete genome sequence of Paludibaculum fermentans P105T, a facultatively anaerobic acidobacterium capable of dissimilatory Fe(III) reduction.</title>
        <authorList>
            <person name="Dedysh S.N."/>
            <person name="Beletsky A.V."/>
            <person name="Kulichevskaya I.S."/>
            <person name="Mardanov A.V."/>
            <person name="Ravin N.V."/>
        </authorList>
    </citation>
    <scope>NUCLEOTIDE SEQUENCE [LARGE SCALE GENOMIC DNA]</scope>
    <source>
        <strain evidence="2 3">P105</strain>
    </source>
</reference>
<accession>A0A7S7SIF1</accession>
<dbReference type="KEGG" id="pfer:IRI77_21510"/>
<protein>
    <recommendedName>
        <fullName evidence="4">Tetratricopeptide repeat protein</fullName>
    </recommendedName>
</protein>
<sequence length="258" mass="27957">MTRSIITKAILALTISLSLLLAQTANPKAPAPKGQKEADAIMAMFQAQDPDARIAAANNLITKFSETEYKATALYIAAFSYQQKNDMENMVVFAEKCLEADPKFFGAQIMIATGLASRTKEFDLDKEEKLGRAEKLAKAALELIPTATKPNPQIPDDQWASAKKDFAAQAHEALGLSALVRKKYDVCSDEFKFSVDNASTPDPAVMLRLASCQIKVNKLDEALANVDKALADPNAHPQVKSAATQLKMDINKAKAAAK</sequence>
<proteinExistence type="predicted"/>
<dbReference type="Pfam" id="PF13181">
    <property type="entry name" value="TPR_8"/>
    <property type="match status" value="1"/>
</dbReference>
<feature type="signal peptide" evidence="1">
    <location>
        <begin position="1"/>
        <end position="24"/>
    </location>
</feature>
<dbReference type="InterPro" id="IPR019734">
    <property type="entry name" value="TPR_rpt"/>
</dbReference>
<gene>
    <name evidence="2" type="ORF">IRI77_21510</name>
</gene>
<dbReference type="RefSeq" id="WP_194447071.1">
    <property type="nucleotide sequence ID" value="NZ_CP063849.1"/>
</dbReference>
<name>A0A7S7SIF1_PALFE</name>
<dbReference type="InterPro" id="IPR011990">
    <property type="entry name" value="TPR-like_helical_dom_sf"/>
</dbReference>
<dbReference type="SUPFAM" id="SSF48452">
    <property type="entry name" value="TPR-like"/>
    <property type="match status" value="1"/>
</dbReference>
<dbReference type="AlphaFoldDB" id="A0A7S7SIF1"/>
<evidence type="ECO:0000256" key="1">
    <source>
        <dbReference type="SAM" id="SignalP"/>
    </source>
</evidence>
<keyword evidence="3" id="KW-1185">Reference proteome</keyword>
<evidence type="ECO:0000313" key="2">
    <source>
        <dbReference type="EMBL" id="QOY85401.1"/>
    </source>
</evidence>
<keyword evidence="1" id="KW-0732">Signal</keyword>
<evidence type="ECO:0000313" key="3">
    <source>
        <dbReference type="Proteomes" id="UP000593892"/>
    </source>
</evidence>
<dbReference type="Proteomes" id="UP000593892">
    <property type="component" value="Chromosome"/>
</dbReference>
<dbReference type="EMBL" id="CP063849">
    <property type="protein sequence ID" value="QOY85401.1"/>
    <property type="molecule type" value="Genomic_DNA"/>
</dbReference>
<organism evidence="2 3">
    <name type="scientific">Paludibaculum fermentans</name>
    <dbReference type="NCBI Taxonomy" id="1473598"/>
    <lineage>
        <taxon>Bacteria</taxon>
        <taxon>Pseudomonadati</taxon>
        <taxon>Acidobacteriota</taxon>
        <taxon>Terriglobia</taxon>
        <taxon>Bryobacterales</taxon>
        <taxon>Bryobacteraceae</taxon>
        <taxon>Paludibaculum</taxon>
    </lineage>
</organism>
<evidence type="ECO:0008006" key="4">
    <source>
        <dbReference type="Google" id="ProtNLM"/>
    </source>
</evidence>
<dbReference type="Gene3D" id="1.25.40.10">
    <property type="entry name" value="Tetratricopeptide repeat domain"/>
    <property type="match status" value="1"/>
</dbReference>